<dbReference type="InterPro" id="IPR016890">
    <property type="entry name" value="UCP028520"/>
</dbReference>
<dbReference type="InterPro" id="IPR000182">
    <property type="entry name" value="GNAT_dom"/>
</dbReference>
<evidence type="ECO:0000259" key="1">
    <source>
        <dbReference type="PROSITE" id="PS51186"/>
    </source>
</evidence>
<protein>
    <recommendedName>
        <fullName evidence="1">N-acetyltransferase domain-containing protein</fullName>
    </recommendedName>
</protein>
<evidence type="ECO:0000313" key="3">
    <source>
        <dbReference type="Proteomes" id="UP001157914"/>
    </source>
</evidence>
<reference evidence="2 3" key="1">
    <citation type="submission" date="2017-05" db="EMBL/GenBank/DDBJ databases">
        <authorList>
            <person name="Varghese N."/>
            <person name="Submissions S."/>
        </authorList>
    </citation>
    <scope>NUCLEOTIDE SEQUENCE [LARGE SCALE GENOMIC DNA]</scope>
    <source>
        <strain evidence="2 3">DSM 15949</strain>
    </source>
</reference>
<dbReference type="EMBL" id="FXTT01000001">
    <property type="protein sequence ID" value="SMP07859.1"/>
    <property type="molecule type" value="Genomic_DNA"/>
</dbReference>
<dbReference type="Gene3D" id="3.40.630.30">
    <property type="match status" value="1"/>
</dbReference>
<keyword evidence="3" id="KW-1185">Reference proteome</keyword>
<proteinExistence type="predicted"/>
<evidence type="ECO:0000313" key="2">
    <source>
        <dbReference type="EMBL" id="SMP07859.1"/>
    </source>
</evidence>
<dbReference type="Proteomes" id="UP001157914">
    <property type="component" value="Unassembled WGS sequence"/>
</dbReference>
<gene>
    <name evidence="2" type="ORF">SAMN06265374_0903</name>
</gene>
<dbReference type="Pfam" id="PF00583">
    <property type="entry name" value="Acetyltransf_1"/>
    <property type="match status" value="1"/>
</dbReference>
<sequence>MPSPTPVAIRLFHPGDLSGLLALNNASVPAVNALSAEEFLDLVAAALVCLVAQHNGTPAGFLLCIGNGTDYQSPNYVWLSQKLDAFAYTDRICVSEELRGQNIGDALYKALFAHLAGTGRSFVCEVNERPPNPGSLRFHKRLGFAEIGTADHGEKAVIYLKRDPEPAA</sequence>
<dbReference type="PIRSF" id="PIRSF028520">
    <property type="entry name" value="UCP028520"/>
    <property type="match status" value="1"/>
</dbReference>
<dbReference type="InterPro" id="IPR016181">
    <property type="entry name" value="Acyl_CoA_acyltransferase"/>
</dbReference>
<organism evidence="2 3">
    <name type="scientific">Roseibium denhamense</name>
    <dbReference type="NCBI Taxonomy" id="76305"/>
    <lineage>
        <taxon>Bacteria</taxon>
        <taxon>Pseudomonadati</taxon>
        <taxon>Pseudomonadota</taxon>
        <taxon>Alphaproteobacteria</taxon>
        <taxon>Hyphomicrobiales</taxon>
        <taxon>Stappiaceae</taxon>
        <taxon>Roseibium</taxon>
    </lineage>
</organism>
<name>A0ABY1NF46_9HYPH</name>
<dbReference type="RefSeq" id="WP_155189398.1">
    <property type="nucleotide sequence ID" value="NZ_BAAAEA010000001.1"/>
</dbReference>
<comment type="caution">
    <text evidence="2">The sequence shown here is derived from an EMBL/GenBank/DDBJ whole genome shotgun (WGS) entry which is preliminary data.</text>
</comment>
<dbReference type="CDD" id="cd04301">
    <property type="entry name" value="NAT_SF"/>
    <property type="match status" value="1"/>
</dbReference>
<dbReference type="PROSITE" id="PS51186">
    <property type="entry name" value="GNAT"/>
    <property type="match status" value="1"/>
</dbReference>
<feature type="domain" description="N-acetyltransferase" evidence="1">
    <location>
        <begin position="7"/>
        <end position="164"/>
    </location>
</feature>
<dbReference type="SUPFAM" id="SSF55729">
    <property type="entry name" value="Acyl-CoA N-acyltransferases (Nat)"/>
    <property type="match status" value="1"/>
</dbReference>
<accession>A0ABY1NF46</accession>